<evidence type="ECO:0000256" key="9">
    <source>
        <dbReference type="SAM" id="MobiDB-lite"/>
    </source>
</evidence>
<dbReference type="EMBL" id="JARBJD010000164">
    <property type="protein sequence ID" value="KAK2949037.1"/>
    <property type="molecule type" value="Genomic_DNA"/>
</dbReference>
<feature type="compositionally biased region" description="Acidic residues" evidence="9">
    <location>
        <begin position="251"/>
        <end position="263"/>
    </location>
</feature>
<dbReference type="PANTHER" id="PTHR11073:SF1">
    <property type="entry name" value="CALNEXIN 14D-RELATED"/>
    <property type="match status" value="1"/>
</dbReference>
<feature type="region of interest" description="Disordered" evidence="9">
    <location>
        <begin position="328"/>
        <end position="412"/>
    </location>
</feature>
<dbReference type="Proteomes" id="UP001281761">
    <property type="component" value="Unassembled WGS sequence"/>
</dbReference>
<evidence type="ECO:0000256" key="2">
    <source>
        <dbReference type="ARBA" id="ARBA00010983"/>
    </source>
</evidence>
<dbReference type="InterPro" id="IPR013320">
    <property type="entry name" value="ConA-like_dom_sf"/>
</dbReference>
<keyword evidence="11" id="KW-1185">Reference proteome</keyword>
<evidence type="ECO:0000256" key="6">
    <source>
        <dbReference type="ARBA" id="ARBA00023136"/>
    </source>
</evidence>
<evidence type="ECO:0000256" key="4">
    <source>
        <dbReference type="ARBA" id="ARBA00022824"/>
    </source>
</evidence>
<dbReference type="PRINTS" id="PR00626">
    <property type="entry name" value="CALRETICULIN"/>
</dbReference>
<keyword evidence="4 8" id="KW-0256">Endoplasmic reticulum</keyword>
<evidence type="ECO:0000256" key="8">
    <source>
        <dbReference type="RuleBase" id="RU362126"/>
    </source>
</evidence>
<dbReference type="SUPFAM" id="SSF49899">
    <property type="entry name" value="Concanavalin A-like lectins/glucanases"/>
    <property type="match status" value="1"/>
</dbReference>
<evidence type="ECO:0000256" key="1">
    <source>
        <dbReference type="ARBA" id="ARBA00004389"/>
    </source>
</evidence>
<evidence type="ECO:0000256" key="7">
    <source>
        <dbReference type="ARBA" id="ARBA00023186"/>
    </source>
</evidence>
<evidence type="ECO:0000313" key="10">
    <source>
        <dbReference type="EMBL" id="KAK2949037.1"/>
    </source>
</evidence>
<dbReference type="PROSITE" id="PS00804">
    <property type="entry name" value="CALRETICULIN_2"/>
    <property type="match status" value="1"/>
</dbReference>
<keyword evidence="3 8" id="KW-0812">Transmembrane</keyword>
<evidence type="ECO:0000256" key="5">
    <source>
        <dbReference type="ARBA" id="ARBA00022989"/>
    </source>
</evidence>
<feature type="compositionally biased region" description="Basic and acidic residues" evidence="9">
    <location>
        <begin position="612"/>
        <end position="627"/>
    </location>
</feature>
<dbReference type="InterPro" id="IPR001580">
    <property type="entry name" value="Calret/calnex"/>
</dbReference>
<feature type="region of interest" description="Disordered" evidence="9">
    <location>
        <begin position="250"/>
        <end position="284"/>
    </location>
</feature>
<accession>A0ABQ9XCL0</accession>
<dbReference type="InterPro" id="IPR009033">
    <property type="entry name" value="Calreticulin/calnexin_P_dom_sf"/>
</dbReference>
<keyword evidence="5 8" id="KW-1133">Transmembrane helix</keyword>
<name>A0ABQ9XCL0_9EUKA</name>
<protein>
    <submittedName>
        <fullName evidence="10">Calnexin like protein</fullName>
    </submittedName>
</protein>
<evidence type="ECO:0000313" key="11">
    <source>
        <dbReference type="Proteomes" id="UP001281761"/>
    </source>
</evidence>
<dbReference type="InterPro" id="IPR018124">
    <property type="entry name" value="Calret/calnex_CS"/>
</dbReference>
<reference evidence="10 11" key="1">
    <citation type="journal article" date="2022" name="bioRxiv">
        <title>Genomics of Preaxostyla Flagellates Illuminates Evolutionary Transitions and the Path Towards Mitochondrial Loss.</title>
        <authorList>
            <person name="Novak L.V.F."/>
            <person name="Treitli S.C."/>
            <person name="Pyrih J."/>
            <person name="Halakuc P."/>
            <person name="Pipaliya S.V."/>
            <person name="Vacek V."/>
            <person name="Brzon O."/>
            <person name="Soukal P."/>
            <person name="Eme L."/>
            <person name="Dacks J.B."/>
            <person name="Karnkowska A."/>
            <person name="Elias M."/>
            <person name="Hampl V."/>
        </authorList>
    </citation>
    <scope>NUCLEOTIDE SEQUENCE [LARGE SCALE GENOMIC DNA]</scope>
    <source>
        <strain evidence="10">NAU3</strain>
        <tissue evidence="10">Gut</tissue>
    </source>
</reference>
<dbReference type="SUPFAM" id="SSF63887">
    <property type="entry name" value="P-domain of calnexin/calreticulin"/>
    <property type="match status" value="2"/>
</dbReference>
<feature type="transmembrane region" description="Helical" evidence="8">
    <location>
        <begin position="658"/>
        <end position="682"/>
    </location>
</feature>
<keyword evidence="6 8" id="KW-0472">Membrane</keyword>
<feature type="compositionally biased region" description="Basic and acidic residues" evidence="9">
    <location>
        <begin position="353"/>
        <end position="362"/>
    </location>
</feature>
<feature type="region of interest" description="Disordered" evidence="9">
    <location>
        <begin position="610"/>
        <end position="635"/>
    </location>
</feature>
<dbReference type="Gene3D" id="2.10.250.10">
    <property type="entry name" value="Calreticulin/calnexin, P domain"/>
    <property type="match status" value="1"/>
</dbReference>
<sequence length="698" mass="79943">MLFLLLGSVLVQSKILFYEDFNQKNVSSRWIPSRHRDYTGTFKLQERKSDVLNTHRKGMVAISDRAFHGISTKLSEQTGNDNFVFQYEVKVQNKNYKCGGGYMKIYNQPFRPEHLLRNTSFSVLFGPDRCGGPASIRLVFRMRNPFTNAVTEHALTQTKFVLFDEKLSHVYTLALNKTDCTFQILIDGTPEITGSLYDPDMFDPPIFPPEYIPDPEDVKPADWVDTETIDDPTDVKPDWWDIQTVSQWMDDPLESDPYPDEPGDPLPKGAKNKGQSTKLVAPNDYQIPNYDPIYKFVSTQRVAPAEWNEEEDGPFEPLLEVVLISEHEETNQRKQPPPPPPSSLDDMLNEDGLCEKGNTDCGKDEEEQPAQPSPPKRSGAKTGWRPHQIQNPQWRGKWKPRQIPNPAYKGPWRPRMIMNPDYYPLAKRKVEEAQARKQQEMLERSENGTAEEGKSILDEDPLQAILALEQKIGGKGEAVSKWKPTLRPENPTPDETLEEKIELGYHRLVGRVFGVGIDVWQADANAMLFDHVLLATTLEEAEAVRNFSFVERHKLEKRERARELNRDIVAMERGAWKDLALDGLDAVVDWFRDLPCRVLSIGCPEEEEDEDAGRKKAKMVDPTKPNDKDEDDDEKSWFERAKKDVRAVKEDWQKKRSVLIVVVQLACLVLGLFVCVCVWAILAERKERAPKKGKKKTD</sequence>
<dbReference type="PANTHER" id="PTHR11073">
    <property type="entry name" value="CALRETICULIN AND CALNEXIN"/>
    <property type="match status" value="1"/>
</dbReference>
<comment type="caution">
    <text evidence="10">The sequence shown here is derived from an EMBL/GenBank/DDBJ whole genome shotgun (WGS) entry which is preliminary data.</text>
</comment>
<comment type="subcellular location">
    <subcellularLocation>
        <location evidence="1">Endoplasmic reticulum membrane</location>
        <topology evidence="1">Single-pass membrane protein</topology>
    </subcellularLocation>
</comment>
<evidence type="ECO:0000256" key="3">
    <source>
        <dbReference type="ARBA" id="ARBA00022692"/>
    </source>
</evidence>
<proteinExistence type="inferred from homology"/>
<dbReference type="Pfam" id="PF00262">
    <property type="entry name" value="Calreticulin"/>
    <property type="match status" value="2"/>
</dbReference>
<organism evidence="10 11">
    <name type="scientific">Blattamonas nauphoetae</name>
    <dbReference type="NCBI Taxonomy" id="2049346"/>
    <lineage>
        <taxon>Eukaryota</taxon>
        <taxon>Metamonada</taxon>
        <taxon>Preaxostyla</taxon>
        <taxon>Oxymonadida</taxon>
        <taxon>Blattamonas</taxon>
    </lineage>
</organism>
<keyword evidence="7 8" id="KW-0143">Chaperone</keyword>
<dbReference type="Gene3D" id="2.60.120.200">
    <property type="match status" value="1"/>
</dbReference>
<comment type="similarity">
    <text evidence="2 8">Belongs to the calreticulin family.</text>
</comment>
<gene>
    <name evidence="10" type="ORF">BLNAU_16037</name>
</gene>